<comment type="caution">
    <text evidence="1">The sequence shown here is derived from an EMBL/GenBank/DDBJ whole genome shotgun (WGS) entry which is preliminary data.</text>
</comment>
<dbReference type="RefSeq" id="WP_006640535.1">
    <property type="nucleotide sequence ID" value="NZ_CP023481.1"/>
</dbReference>
<evidence type="ECO:0000313" key="1">
    <source>
        <dbReference type="EMBL" id="KRT89274.1"/>
    </source>
</evidence>
<accession>A0A0T6BIX4</accession>
<dbReference type="GeneID" id="92853274"/>
<protein>
    <submittedName>
        <fullName evidence="1">Uncharacterized protein</fullName>
    </submittedName>
</protein>
<dbReference type="OrthoDB" id="1456570at2"/>
<name>A0A0T6BIX4_9BACI</name>
<dbReference type="AlphaFoldDB" id="A0A0T6BIX4"/>
<evidence type="ECO:0000313" key="4">
    <source>
        <dbReference type="Proteomes" id="UP001341297"/>
    </source>
</evidence>
<reference evidence="2 4" key="3">
    <citation type="submission" date="2023-03" db="EMBL/GenBank/DDBJ databases">
        <title>Agriculturally important microbes genome sequencing.</title>
        <authorList>
            <person name="Dunlap C."/>
        </authorList>
    </citation>
    <scope>NUCLEOTIDE SEQUENCE [LARGE SCALE GENOMIC DNA]</scope>
    <source>
        <strain evidence="2 4">CBP-3203</strain>
    </source>
</reference>
<dbReference type="EMBL" id="LECW02000051">
    <property type="protein sequence ID" value="KRT89274.1"/>
    <property type="molecule type" value="Genomic_DNA"/>
</dbReference>
<reference evidence="1 3" key="1">
    <citation type="journal article" date="2015" name="Int. J. Syst. Evol. Microbiol.">
        <title>Bacillus glycinifermentans sp. nov., isolated from fermented soybean paste.</title>
        <authorList>
            <person name="Kim S.J."/>
            <person name="Dunlap C.A."/>
            <person name="Kwon S.W."/>
            <person name="Rooney A.P."/>
        </authorList>
    </citation>
    <scope>NUCLEOTIDE SEQUENCE [LARGE SCALE GENOMIC DNA]</scope>
    <source>
        <strain evidence="1 3">GO-13</strain>
    </source>
</reference>
<reference evidence="1" key="2">
    <citation type="submission" date="2015-10" db="EMBL/GenBank/DDBJ databases">
        <authorList>
            <person name="Gilbert D.G."/>
        </authorList>
    </citation>
    <scope>NUCLEOTIDE SEQUENCE</scope>
    <source>
        <strain evidence="1">GO-13</strain>
    </source>
</reference>
<evidence type="ECO:0000313" key="3">
    <source>
        <dbReference type="Proteomes" id="UP000036168"/>
    </source>
</evidence>
<organism evidence="1 3">
    <name type="scientific">Bacillus glycinifermentans</name>
    <dbReference type="NCBI Taxonomy" id="1664069"/>
    <lineage>
        <taxon>Bacteria</taxon>
        <taxon>Bacillati</taxon>
        <taxon>Bacillota</taxon>
        <taxon>Bacilli</taxon>
        <taxon>Bacillales</taxon>
        <taxon>Bacillaceae</taxon>
        <taxon>Bacillus</taxon>
    </lineage>
</organism>
<dbReference type="Proteomes" id="UP001341297">
    <property type="component" value="Unassembled WGS sequence"/>
</dbReference>
<evidence type="ECO:0000313" key="2">
    <source>
        <dbReference type="EMBL" id="MEC0488080.1"/>
    </source>
</evidence>
<proteinExistence type="predicted"/>
<sequence>MEKELYSCLVCGYKGLNEKLLDNGEYQKTFEICPCCNFEFGYSEDHDVSLGFIVTPDHLIEAAFQLYRKQWIEAGMKIAHPEEIPEDLKNGECLKFEVLMKQLKALNLDMENLDIDGIN</sequence>
<dbReference type="EMBL" id="JARRTL010000073">
    <property type="protein sequence ID" value="MEC0488080.1"/>
    <property type="molecule type" value="Genomic_DNA"/>
</dbReference>
<gene>
    <name evidence="1" type="ORF">AB447_224380</name>
    <name evidence="2" type="ORF">P8828_25400</name>
</gene>
<dbReference type="Proteomes" id="UP000036168">
    <property type="component" value="Unassembled WGS sequence"/>
</dbReference>
<keyword evidence="4" id="KW-1185">Reference proteome</keyword>